<evidence type="ECO:0000256" key="1">
    <source>
        <dbReference type="SAM" id="Phobius"/>
    </source>
</evidence>
<keyword evidence="1" id="KW-0812">Transmembrane</keyword>
<feature type="transmembrane region" description="Helical" evidence="1">
    <location>
        <begin position="51"/>
        <end position="67"/>
    </location>
</feature>
<keyword evidence="1" id="KW-0472">Membrane</keyword>
<accession>A0AAJ1U0X5</accession>
<feature type="transmembrane region" description="Helical" evidence="1">
    <location>
        <begin position="12"/>
        <end position="31"/>
    </location>
</feature>
<protein>
    <submittedName>
        <fullName evidence="2">Uncharacterized protein</fullName>
    </submittedName>
</protein>
<proteinExistence type="predicted"/>
<feature type="transmembrane region" description="Helical" evidence="1">
    <location>
        <begin position="73"/>
        <end position="94"/>
    </location>
</feature>
<feature type="transmembrane region" description="Helical" evidence="1">
    <location>
        <begin position="106"/>
        <end position="128"/>
    </location>
</feature>
<evidence type="ECO:0000313" key="3">
    <source>
        <dbReference type="Proteomes" id="UP001239215"/>
    </source>
</evidence>
<keyword evidence="1" id="KW-1133">Transmembrane helix</keyword>
<dbReference type="EMBL" id="JAUTAN010000001">
    <property type="protein sequence ID" value="MDQ1103785.1"/>
    <property type="molecule type" value="Genomic_DNA"/>
</dbReference>
<gene>
    <name evidence="2" type="ORF">QE405_001069</name>
</gene>
<organism evidence="2 3">
    <name type="scientific">Nocardioides zeae</name>
    <dbReference type="NCBI Taxonomy" id="1457234"/>
    <lineage>
        <taxon>Bacteria</taxon>
        <taxon>Bacillati</taxon>
        <taxon>Actinomycetota</taxon>
        <taxon>Actinomycetes</taxon>
        <taxon>Propionibacteriales</taxon>
        <taxon>Nocardioidaceae</taxon>
        <taxon>Nocardioides</taxon>
    </lineage>
</organism>
<dbReference type="AlphaFoldDB" id="A0AAJ1U0X5"/>
<name>A0AAJ1U0X5_9ACTN</name>
<evidence type="ECO:0000313" key="2">
    <source>
        <dbReference type="EMBL" id="MDQ1103785.1"/>
    </source>
</evidence>
<sequence>MHPMETLPLTGLYLLALGTLLGWPVALQHVAPTALTRVGVRHPRRLLQMHLDYVLMGILLVAVGVALPGAPVWVVVPLVAGAVVNPLLFLPLAFREDAGASLAYRVASTASFLAMSIGAVGAAVHATVG</sequence>
<comment type="caution">
    <text evidence="2">The sequence shown here is derived from an EMBL/GenBank/DDBJ whole genome shotgun (WGS) entry which is preliminary data.</text>
</comment>
<dbReference type="Proteomes" id="UP001239215">
    <property type="component" value="Unassembled WGS sequence"/>
</dbReference>
<reference evidence="2" key="1">
    <citation type="submission" date="2023-07" db="EMBL/GenBank/DDBJ databases">
        <title>Functional and genomic diversity of the sorghum phyllosphere microbiome.</title>
        <authorList>
            <person name="Shade A."/>
        </authorList>
    </citation>
    <scope>NUCLEOTIDE SEQUENCE</scope>
    <source>
        <strain evidence="2">SORGH_AS_1067</strain>
    </source>
</reference>